<name>A0ABW0F0Y0_9HYPH</name>
<feature type="region of interest" description="Disordered" evidence="1">
    <location>
        <begin position="69"/>
        <end position="114"/>
    </location>
</feature>
<sequence length="114" mass="12122">MQLSLDQVRKITRKPLNAKAVANAGSVLAALDLYGAKFGLDPPHRLAQFLPQIMHESGKLHFDREVWGPTPAQKRYEGRAKLGNTEPGGGQGRDAGRAGAKAGGGSAGTEGYRR</sequence>
<proteinExistence type="predicted"/>
<evidence type="ECO:0000313" key="3">
    <source>
        <dbReference type="Proteomes" id="UP001595976"/>
    </source>
</evidence>
<comment type="caution">
    <text evidence="2">The sequence shown here is derived from an EMBL/GenBank/DDBJ whole genome shotgun (WGS) entry which is preliminary data.</text>
</comment>
<dbReference type="InterPro" id="IPR023346">
    <property type="entry name" value="Lysozyme-like_dom_sf"/>
</dbReference>
<evidence type="ECO:0000313" key="2">
    <source>
        <dbReference type="EMBL" id="MFC5292601.1"/>
    </source>
</evidence>
<dbReference type="Proteomes" id="UP001595976">
    <property type="component" value="Unassembled WGS sequence"/>
</dbReference>
<dbReference type="EMBL" id="JBHSLI010000002">
    <property type="protein sequence ID" value="MFC5292601.1"/>
    <property type="molecule type" value="Genomic_DNA"/>
</dbReference>
<organism evidence="2 3">
    <name type="scientific">Bosea minatitlanensis</name>
    <dbReference type="NCBI Taxonomy" id="128782"/>
    <lineage>
        <taxon>Bacteria</taxon>
        <taxon>Pseudomonadati</taxon>
        <taxon>Pseudomonadota</taxon>
        <taxon>Alphaproteobacteria</taxon>
        <taxon>Hyphomicrobiales</taxon>
        <taxon>Boseaceae</taxon>
        <taxon>Bosea</taxon>
    </lineage>
</organism>
<keyword evidence="3" id="KW-1185">Reference proteome</keyword>
<protein>
    <submittedName>
        <fullName evidence="2">Uncharacterized protein</fullName>
    </submittedName>
</protein>
<reference evidence="3" key="1">
    <citation type="journal article" date="2019" name="Int. J. Syst. Evol. Microbiol.">
        <title>The Global Catalogue of Microorganisms (GCM) 10K type strain sequencing project: providing services to taxonomists for standard genome sequencing and annotation.</title>
        <authorList>
            <consortium name="The Broad Institute Genomics Platform"/>
            <consortium name="The Broad Institute Genome Sequencing Center for Infectious Disease"/>
            <person name="Wu L."/>
            <person name="Ma J."/>
        </authorList>
    </citation>
    <scope>NUCLEOTIDE SEQUENCE [LARGE SCALE GENOMIC DNA]</scope>
    <source>
        <strain evidence="3">CGMCC 1.15643</strain>
    </source>
</reference>
<gene>
    <name evidence="2" type="ORF">ACFPK2_06325</name>
</gene>
<evidence type="ECO:0000256" key="1">
    <source>
        <dbReference type="SAM" id="MobiDB-lite"/>
    </source>
</evidence>
<dbReference type="RefSeq" id="WP_158446065.1">
    <property type="nucleotide sequence ID" value="NZ_JAOAOS010000002.1"/>
</dbReference>
<accession>A0ABW0F0Y0</accession>
<dbReference type="SUPFAM" id="SSF53955">
    <property type="entry name" value="Lysozyme-like"/>
    <property type="match status" value="1"/>
</dbReference>